<reference evidence="2 3" key="1">
    <citation type="submission" date="2016-02" db="EMBL/GenBank/DDBJ databases">
        <title>Genome analysis of coral dinoflagellate symbionts highlights evolutionary adaptations to a symbiotic lifestyle.</title>
        <authorList>
            <person name="Aranda M."/>
            <person name="Li Y."/>
            <person name="Liew Y.J."/>
            <person name="Baumgarten S."/>
            <person name="Simakov O."/>
            <person name="Wilson M."/>
            <person name="Piel J."/>
            <person name="Ashoor H."/>
            <person name="Bougouffa S."/>
            <person name="Bajic V.B."/>
            <person name="Ryu T."/>
            <person name="Ravasi T."/>
            <person name="Bayer T."/>
            <person name="Micklem G."/>
            <person name="Kim H."/>
            <person name="Bhak J."/>
            <person name="Lajeunesse T.C."/>
            <person name="Voolstra C.R."/>
        </authorList>
    </citation>
    <scope>NUCLEOTIDE SEQUENCE [LARGE SCALE GENOMIC DNA]</scope>
    <source>
        <strain evidence="2 3">CCMP2467</strain>
    </source>
</reference>
<proteinExistence type="predicted"/>
<dbReference type="AlphaFoldDB" id="A0A1Q9E3I0"/>
<organism evidence="2 3">
    <name type="scientific">Symbiodinium microadriaticum</name>
    <name type="common">Dinoflagellate</name>
    <name type="synonym">Zooxanthella microadriatica</name>
    <dbReference type="NCBI Taxonomy" id="2951"/>
    <lineage>
        <taxon>Eukaryota</taxon>
        <taxon>Sar</taxon>
        <taxon>Alveolata</taxon>
        <taxon>Dinophyceae</taxon>
        <taxon>Suessiales</taxon>
        <taxon>Symbiodiniaceae</taxon>
        <taxon>Symbiodinium</taxon>
    </lineage>
</organism>
<sequence>MYLGLLQADMKYTAGRSMLEPKAATPPASKEENSSPAAPSDAPLPLAVGSVVRICGLKSAPQLNGTLAEDKTISASFTWH</sequence>
<gene>
    <name evidence="2" type="ORF">AK812_SmicGene15254</name>
</gene>
<evidence type="ECO:0000313" key="2">
    <source>
        <dbReference type="EMBL" id="OLQ01961.1"/>
    </source>
</evidence>
<comment type="caution">
    <text evidence="2">The sequence shown here is derived from an EMBL/GenBank/DDBJ whole genome shotgun (WGS) entry which is preliminary data.</text>
</comment>
<keyword evidence="3" id="KW-1185">Reference proteome</keyword>
<dbReference type="Proteomes" id="UP000186817">
    <property type="component" value="Unassembled WGS sequence"/>
</dbReference>
<dbReference type="EMBL" id="LSRX01000276">
    <property type="protein sequence ID" value="OLQ01961.1"/>
    <property type="molecule type" value="Genomic_DNA"/>
</dbReference>
<accession>A0A1Q9E3I0</accession>
<feature type="region of interest" description="Disordered" evidence="1">
    <location>
        <begin position="16"/>
        <end position="42"/>
    </location>
</feature>
<name>A0A1Q9E3I0_SYMMI</name>
<evidence type="ECO:0000256" key="1">
    <source>
        <dbReference type="SAM" id="MobiDB-lite"/>
    </source>
</evidence>
<evidence type="ECO:0000313" key="3">
    <source>
        <dbReference type="Proteomes" id="UP000186817"/>
    </source>
</evidence>
<protein>
    <submittedName>
        <fullName evidence="2">Uncharacterized protein</fullName>
    </submittedName>
</protein>